<sequence>MTRDADRAPDESTEEPLTTLVPRLVDLSTSAAGIAAALGLTATADTRDRGSRESVDSGGAEACRCRPTVEEPTGTGLSERRELVVDASECPGDGDLASDPACRATVISSLEARDVDAVRTRSDGYERAYTDAAVGLLLAAGRFAERARFHDEALAERARSDPLAAARQATGRAGALARIAAESGLAAGADRVWDSASTEDAPPDDCDSDPYQTALRAVVGPAVARARVSRLPPPGSTRRETTSLPTGATAEIYDAAERSIYHLSPVAHGLEPDATATLSAAYEVLATGSVAGGERAAGRAVRRVADPDDPTETLAAVLDRYTHGLGVFEHLFADERISDVVVSAPVTETPVRVVVGGERLPTNVQLTPDGAASLASRFRRESGRAFSRSSPTLDASVVAETGRRIRVAGVTAPASEGVGFAFRARDGDAWTLPRLISVGSLPATAAAFLSIAAERGAATIVAGTRGAGKTTLLGALLWELPSTTRLVSIEDTPELPVDALRDHGRDVQALHTDGGVGSESGGGGSGGRGSGSGGGRGGFTPTDALRAALRLGDGALVVGEVRGEEAGSLYEAMRVGAHGHAVLGTIHGDSAAAVRERVVSDLGVPASSFGATDLVVTCAREGDSRHVAAIEEVRTAGEDATFVPLFERRDGALRSTGAIDRGDSAVFERCCRAREPYGALLSRLERRAARFDRLAAAALTTPEDCARSRRGEL</sequence>
<dbReference type="InterPro" id="IPR050921">
    <property type="entry name" value="T4SS_GSP_E_ATPase"/>
</dbReference>
<evidence type="ECO:0000259" key="3">
    <source>
        <dbReference type="Pfam" id="PF00437"/>
    </source>
</evidence>
<dbReference type="RefSeq" id="WP_256307979.1">
    <property type="nucleotide sequence ID" value="NZ_JANHAW010000002.1"/>
</dbReference>
<dbReference type="Proteomes" id="UP001597092">
    <property type="component" value="Unassembled WGS sequence"/>
</dbReference>
<evidence type="ECO:0000256" key="1">
    <source>
        <dbReference type="ARBA" id="ARBA00006611"/>
    </source>
</evidence>
<dbReference type="PANTHER" id="PTHR30486">
    <property type="entry name" value="TWITCHING MOTILITY PROTEIN PILT"/>
    <property type="match status" value="1"/>
</dbReference>
<feature type="compositionally biased region" description="Basic and acidic residues" evidence="2">
    <location>
        <begin position="45"/>
        <end position="55"/>
    </location>
</feature>
<accession>A0ABD6DUV9</accession>
<dbReference type="SUPFAM" id="SSF52540">
    <property type="entry name" value="P-loop containing nucleoside triphosphate hydrolases"/>
    <property type="match status" value="1"/>
</dbReference>
<comment type="similarity">
    <text evidence="1">Belongs to the GSP E family.</text>
</comment>
<feature type="region of interest" description="Disordered" evidence="2">
    <location>
        <begin position="44"/>
        <end position="76"/>
    </location>
</feature>
<proteinExistence type="inferred from homology"/>
<protein>
    <submittedName>
        <fullName evidence="4">ATPase, T2SS/T4P/T4SS family</fullName>
    </submittedName>
</protein>
<feature type="compositionally biased region" description="Gly residues" evidence="2">
    <location>
        <begin position="514"/>
        <end position="538"/>
    </location>
</feature>
<keyword evidence="5" id="KW-1185">Reference proteome</keyword>
<evidence type="ECO:0000256" key="2">
    <source>
        <dbReference type="SAM" id="MobiDB-lite"/>
    </source>
</evidence>
<organism evidence="4 5">
    <name type="scientific">Halobellus litoreus</name>
    <dbReference type="NCBI Taxonomy" id="755310"/>
    <lineage>
        <taxon>Archaea</taxon>
        <taxon>Methanobacteriati</taxon>
        <taxon>Methanobacteriota</taxon>
        <taxon>Stenosarchaea group</taxon>
        <taxon>Halobacteria</taxon>
        <taxon>Halobacteriales</taxon>
        <taxon>Haloferacaceae</taxon>
        <taxon>Halobellus</taxon>
    </lineage>
</organism>
<dbReference type="EMBL" id="JBHUDP010000001">
    <property type="protein sequence ID" value="MFD1684538.1"/>
    <property type="molecule type" value="Genomic_DNA"/>
</dbReference>
<evidence type="ECO:0000313" key="4">
    <source>
        <dbReference type="EMBL" id="MFD1684538.1"/>
    </source>
</evidence>
<feature type="domain" description="Bacterial type II secretion system protein E" evidence="3">
    <location>
        <begin position="396"/>
        <end position="612"/>
    </location>
</feature>
<dbReference type="Gene3D" id="3.40.50.300">
    <property type="entry name" value="P-loop containing nucleotide triphosphate hydrolases"/>
    <property type="match status" value="1"/>
</dbReference>
<gene>
    <name evidence="4" type="ORF">ACFSAS_02820</name>
</gene>
<dbReference type="InterPro" id="IPR001482">
    <property type="entry name" value="T2SS/T4SS_dom"/>
</dbReference>
<comment type="caution">
    <text evidence="4">The sequence shown here is derived from an EMBL/GenBank/DDBJ whole genome shotgun (WGS) entry which is preliminary data.</text>
</comment>
<dbReference type="Pfam" id="PF00437">
    <property type="entry name" value="T2SSE"/>
    <property type="match status" value="1"/>
</dbReference>
<dbReference type="PANTHER" id="PTHR30486:SF6">
    <property type="entry name" value="TYPE IV PILUS RETRACTATION ATPASE PILT"/>
    <property type="match status" value="1"/>
</dbReference>
<evidence type="ECO:0000313" key="5">
    <source>
        <dbReference type="Proteomes" id="UP001597092"/>
    </source>
</evidence>
<dbReference type="AlphaFoldDB" id="A0ABD6DUV9"/>
<dbReference type="InterPro" id="IPR027417">
    <property type="entry name" value="P-loop_NTPase"/>
</dbReference>
<reference evidence="4 5" key="1">
    <citation type="journal article" date="2019" name="Int. J. Syst. Evol. Microbiol.">
        <title>The Global Catalogue of Microorganisms (GCM) 10K type strain sequencing project: providing services to taxonomists for standard genome sequencing and annotation.</title>
        <authorList>
            <consortium name="The Broad Institute Genomics Platform"/>
            <consortium name="The Broad Institute Genome Sequencing Center for Infectious Disease"/>
            <person name="Wu L."/>
            <person name="Ma J."/>
        </authorList>
    </citation>
    <scope>NUCLEOTIDE SEQUENCE [LARGE SCALE GENOMIC DNA]</scope>
    <source>
        <strain evidence="4 5">CGMCC 1.10387</strain>
    </source>
</reference>
<name>A0ABD6DUV9_9EURY</name>
<feature type="region of interest" description="Disordered" evidence="2">
    <location>
        <begin position="509"/>
        <end position="539"/>
    </location>
</feature>
<dbReference type="Gene3D" id="3.30.450.380">
    <property type="match status" value="1"/>
</dbReference>